<protein>
    <submittedName>
        <fullName evidence="2">Peptidase_M13_N domain-containing protein</fullName>
    </submittedName>
</protein>
<dbReference type="Proteomes" id="UP000046392">
    <property type="component" value="Unplaced"/>
</dbReference>
<reference evidence="2" key="1">
    <citation type="submission" date="2017-02" db="UniProtKB">
        <authorList>
            <consortium name="WormBaseParasite"/>
        </authorList>
    </citation>
    <scope>IDENTIFICATION</scope>
</reference>
<dbReference type="InterPro" id="IPR042089">
    <property type="entry name" value="Peptidase_M13_dom_2"/>
</dbReference>
<organism evidence="1 2">
    <name type="scientific">Strongyloides papillosus</name>
    <name type="common">Intestinal threadworm</name>
    <dbReference type="NCBI Taxonomy" id="174720"/>
    <lineage>
        <taxon>Eukaryota</taxon>
        <taxon>Metazoa</taxon>
        <taxon>Ecdysozoa</taxon>
        <taxon>Nematoda</taxon>
        <taxon>Chromadorea</taxon>
        <taxon>Rhabditida</taxon>
        <taxon>Tylenchina</taxon>
        <taxon>Panagrolaimomorpha</taxon>
        <taxon>Strongyloidoidea</taxon>
        <taxon>Strongyloididae</taxon>
        <taxon>Strongyloides</taxon>
    </lineage>
</organism>
<dbReference type="AlphaFoldDB" id="A0A0N5BYH5"/>
<dbReference type="Gene3D" id="3.40.390.10">
    <property type="entry name" value="Collagenase (Catalytic Domain)"/>
    <property type="match status" value="1"/>
</dbReference>
<dbReference type="WBParaSite" id="SPAL_0001083000.1">
    <property type="protein sequence ID" value="SPAL_0001083000.1"/>
    <property type="gene ID" value="SPAL_0001083000"/>
</dbReference>
<dbReference type="GO" id="GO:0006508">
    <property type="term" value="P:proteolysis"/>
    <property type="evidence" value="ECO:0007669"/>
    <property type="project" value="InterPro"/>
</dbReference>
<evidence type="ECO:0000313" key="2">
    <source>
        <dbReference type="WBParaSite" id="SPAL_0001083000.1"/>
    </source>
</evidence>
<proteinExistence type="predicted"/>
<evidence type="ECO:0000313" key="1">
    <source>
        <dbReference type="Proteomes" id="UP000046392"/>
    </source>
</evidence>
<keyword evidence="1" id="KW-1185">Reference proteome</keyword>
<accession>A0A0N5BYH5</accession>
<dbReference type="GO" id="GO:0004222">
    <property type="term" value="F:metalloendopeptidase activity"/>
    <property type="evidence" value="ECO:0007669"/>
    <property type="project" value="InterPro"/>
</dbReference>
<sequence>MGNVWGRVWGGTKKFFFELWNRHPASRSLYEFLDRDVDPCDNFYQFSCGKWIRTMELDFEDSDSVNTRVSMTNFNKFREEAMEGKYNDESSAIHNIYKLYGKCKDLSEDEIGKCQGK</sequence>
<dbReference type="SUPFAM" id="SSF55486">
    <property type="entry name" value="Metalloproteases ('zincins'), catalytic domain"/>
    <property type="match status" value="1"/>
</dbReference>
<dbReference type="InterPro" id="IPR024079">
    <property type="entry name" value="MetalloPept_cat_dom_sf"/>
</dbReference>
<dbReference type="Gene3D" id="1.10.1380.10">
    <property type="entry name" value="Neutral endopeptidase , domain2"/>
    <property type="match status" value="1"/>
</dbReference>
<dbReference type="PROSITE" id="PS51885">
    <property type="entry name" value="NEPRILYSIN"/>
    <property type="match status" value="1"/>
</dbReference>
<name>A0A0N5BYH5_STREA</name>
<dbReference type="InterPro" id="IPR000718">
    <property type="entry name" value="Peptidase_M13"/>
</dbReference>